<feature type="region of interest" description="Disordered" evidence="1">
    <location>
        <begin position="173"/>
        <end position="205"/>
    </location>
</feature>
<dbReference type="EMBL" id="RSDW01000001">
    <property type="protein sequence ID" value="RSL17068.1"/>
    <property type="molecule type" value="Genomic_DNA"/>
</dbReference>
<comment type="caution">
    <text evidence="3">The sequence shown here is derived from an EMBL/GenBank/DDBJ whole genome shotgun (WGS) entry which is preliminary data.</text>
</comment>
<protein>
    <submittedName>
        <fullName evidence="3">Putative secreted protein with PEP-CTERM sorting signal</fullName>
    </submittedName>
</protein>
<dbReference type="AlphaFoldDB" id="A0A3R9QI18"/>
<keyword evidence="4" id="KW-1185">Reference proteome</keyword>
<reference evidence="3 4" key="1">
    <citation type="submission" date="2018-12" db="EMBL/GenBank/DDBJ databases">
        <title>Sequencing of bacterial isolates from soil warming experiment in Harvard Forest, Massachusetts, USA.</title>
        <authorList>
            <person name="Deangelis K."/>
        </authorList>
    </citation>
    <scope>NUCLEOTIDE SEQUENCE [LARGE SCALE GENOMIC DNA]</scope>
    <source>
        <strain evidence="3 4">EB153</strain>
    </source>
</reference>
<name>A0A3R9QI18_9BACT</name>
<evidence type="ECO:0000313" key="4">
    <source>
        <dbReference type="Proteomes" id="UP000269669"/>
    </source>
</evidence>
<organism evidence="3 4">
    <name type="scientific">Edaphobacter aggregans</name>
    <dbReference type="NCBI Taxonomy" id="570835"/>
    <lineage>
        <taxon>Bacteria</taxon>
        <taxon>Pseudomonadati</taxon>
        <taxon>Acidobacteriota</taxon>
        <taxon>Terriglobia</taxon>
        <taxon>Terriglobales</taxon>
        <taxon>Acidobacteriaceae</taxon>
        <taxon>Edaphobacter</taxon>
    </lineage>
</organism>
<accession>A0A3R9QI18</accession>
<feature type="compositionally biased region" description="Pro residues" evidence="1">
    <location>
        <begin position="176"/>
        <end position="185"/>
    </location>
</feature>
<dbReference type="NCBIfam" id="TIGR02595">
    <property type="entry name" value="PEP_CTERM"/>
    <property type="match status" value="1"/>
</dbReference>
<proteinExistence type="predicted"/>
<feature type="chain" id="PRO_5018697641" evidence="2">
    <location>
        <begin position="24"/>
        <end position="228"/>
    </location>
</feature>
<feature type="region of interest" description="Disordered" evidence="1">
    <location>
        <begin position="98"/>
        <end position="118"/>
    </location>
</feature>
<dbReference type="InterPro" id="IPR013424">
    <property type="entry name" value="Ice-binding_C"/>
</dbReference>
<keyword evidence="2" id="KW-0732">Signal</keyword>
<evidence type="ECO:0000313" key="3">
    <source>
        <dbReference type="EMBL" id="RSL17068.1"/>
    </source>
</evidence>
<evidence type="ECO:0000256" key="1">
    <source>
        <dbReference type="SAM" id="MobiDB-lite"/>
    </source>
</evidence>
<feature type="signal peptide" evidence="2">
    <location>
        <begin position="1"/>
        <end position="23"/>
    </location>
</feature>
<dbReference type="OrthoDB" id="123345at2"/>
<dbReference type="RefSeq" id="WP_125485599.1">
    <property type="nucleotide sequence ID" value="NZ_RSDW01000001.1"/>
</dbReference>
<evidence type="ECO:0000256" key="2">
    <source>
        <dbReference type="SAM" id="SignalP"/>
    </source>
</evidence>
<gene>
    <name evidence="3" type="ORF">EDE15_2596</name>
</gene>
<dbReference type="Proteomes" id="UP000269669">
    <property type="component" value="Unassembled WGS sequence"/>
</dbReference>
<sequence>MRRFLLSLVVFLVVASAATGVHASTECERWFVQYKHALAQSKAVHKLRAADHRVRRYVHRKLAALKPKPKNKPRILRAKVHRRPKTREEMLRSFNLACGDELPEGSTPPELLKGEDLPPFSAARPYIAQDVDDGDGPLIAANELPLLPPMGGYLPNEGGPGYGGFGGFGGGSYPNGPAPHIPNTPPSGGTPDDPPPPPVSTVPEPGSVLLVLTGIAGAAGMVRRRVAS</sequence>